<evidence type="ECO:0000256" key="1">
    <source>
        <dbReference type="ARBA" id="ARBA00004651"/>
    </source>
</evidence>
<evidence type="ECO:0000256" key="15">
    <source>
        <dbReference type="ARBA" id="ARBA00034100"/>
    </source>
</evidence>
<evidence type="ECO:0000256" key="18">
    <source>
        <dbReference type="SAM" id="SignalP"/>
    </source>
</evidence>
<evidence type="ECO:0000256" key="6">
    <source>
        <dbReference type="ARBA" id="ARBA00022989"/>
    </source>
</evidence>
<gene>
    <name evidence="22" type="primary">LOC108557365</name>
</gene>
<dbReference type="InterPro" id="IPR028082">
    <property type="entry name" value="Peripla_BP_I"/>
</dbReference>
<feature type="chain" id="PRO_5047355902" evidence="18">
    <location>
        <begin position="19"/>
        <end position="905"/>
    </location>
</feature>
<accession>A0ABM1M440</accession>
<evidence type="ECO:0000256" key="12">
    <source>
        <dbReference type="ARBA" id="ARBA00023257"/>
    </source>
</evidence>
<keyword evidence="3" id="KW-0813">Transport</keyword>
<reference evidence="22" key="1">
    <citation type="submission" date="2025-08" db="UniProtKB">
        <authorList>
            <consortium name="RefSeq"/>
        </authorList>
    </citation>
    <scope>IDENTIFICATION</scope>
    <source>
        <tissue evidence="22">Whole Larva</tissue>
    </source>
</reference>
<dbReference type="CDD" id="cd13714">
    <property type="entry name" value="PBP2_iGluR_Kainate"/>
    <property type="match status" value="1"/>
</dbReference>
<keyword evidence="13" id="KW-1071">Ligand-gated ion channel</keyword>
<evidence type="ECO:0000256" key="17">
    <source>
        <dbReference type="SAM" id="Phobius"/>
    </source>
</evidence>
<dbReference type="Pfam" id="PF00060">
    <property type="entry name" value="Lig_chan"/>
    <property type="match status" value="1"/>
</dbReference>
<keyword evidence="11" id="KW-0325">Glycoprotein</keyword>
<dbReference type="InterPro" id="IPR001320">
    <property type="entry name" value="Iontro_rcpt_C"/>
</dbReference>
<feature type="transmembrane region" description="Helical" evidence="17">
    <location>
        <begin position="547"/>
        <end position="565"/>
    </location>
</feature>
<evidence type="ECO:0000256" key="2">
    <source>
        <dbReference type="ARBA" id="ARBA00008685"/>
    </source>
</evidence>
<dbReference type="SMART" id="SM00079">
    <property type="entry name" value="PBPe"/>
    <property type="match status" value="1"/>
</dbReference>
<keyword evidence="7" id="KW-0770">Synapse</keyword>
<evidence type="ECO:0000256" key="10">
    <source>
        <dbReference type="ARBA" id="ARBA00023170"/>
    </source>
</evidence>
<dbReference type="Pfam" id="PF01094">
    <property type="entry name" value="ANF_receptor"/>
    <property type="match status" value="1"/>
</dbReference>
<dbReference type="Gene3D" id="1.10.287.70">
    <property type="match status" value="1"/>
</dbReference>
<evidence type="ECO:0000256" key="3">
    <source>
        <dbReference type="ARBA" id="ARBA00022448"/>
    </source>
</evidence>
<evidence type="ECO:0000259" key="20">
    <source>
        <dbReference type="SMART" id="SM00918"/>
    </source>
</evidence>
<dbReference type="SUPFAM" id="SSF53822">
    <property type="entry name" value="Periplasmic binding protein-like I"/>
    <property type="match status" value="1"/>
</dbReference>
<evidence type="ECO:0000256" key="7">
    <source>
        <dbReference type="ARBA" id="ARBA00023018"/>
    </source>
</evidence>
<dbReference type="Gene3D" id="3.40.190.10">
    <property type="entry name" value="Periplasmic binding protein-like II"/>
    <property type="match status" value="2"/>
</dbReference>
<dbReference type="InterPro" id="IPR001828">
    <property type="entry name" value="ANF_lig-bd_rcpt"/>
</dbReference>
<keyword evidence="14" id="KW-0407">Ion channel</keyword>
<dbReference type="Pfam" id="PF10613">
    <property type="entry name" value="Lig_chan-Glu_bd"/>
    <property type="match status" value="1"/>
</dbReference>
<keyword evidence="9 17" id="KW-0472">Membrane</keyword>
<feature type="transmembrane region" description="Helical" evidence="17">
    <location>
        <begin position="623"/>
        <end position="643"/>
    </location>
</feature>
<evidence type="ECO:0000256" key="11">
    <source>
        <dbReference type="ARBA" id="ARBA00023180"/>
    </source>
</evidence>
<feature type="domain" description="Ionotropic glutamate receptor C-terminal" evidence="19">
    <location>
        <begin position="416"/>
        <end position="790"/>
    </location>
</feature>
<dbReference type="InterPro" id="IPR019594">
    <property type="entry name" value="Glu/Gly-bd"/>
</dbReference>
<protein>
    <submittedName>
        <fullName evidence="22">Glutamate receptor ionotropic, kainate 2-like</fullName>
    </submittedName>
</protein>
<feature type="transmembrane region" description="Helical" evidence="17">
    <location>
        <begin position="817"/>
        <end position="838"/>
    </location>
</feature>
<dbReference type="RefSeq" id="XP_017769340.1">
    <property type="nucleotide sequence ID" value="XM_017913851.1"/>
</dbReference>
<feature type="coiled-coil region" evidence="16">
    <location>
        <begin position="682"/>
        <end position="709"/>
    </location>
</feature>
<evidence type="ECO:0000313" key="22">
    <source>
        <dbReference type="RefSeq" id="XP_017769340.1"/>
    </source>
</evidence>
<evidence type="ECO:0000256" key="4">
    <source>
        <dbReference type="ARBA" id="ARBA00022475"/>
    </source>
</evidence>
<evidence type="ECO:0000313" key="21">
    <source>
        <dbReference type="Proteomes" id="UP000695000"/>
    </source>
</evidence>
<name>A0ABM1M440_NICVS</name>
<comment type="similarity">
    <text evidence="2">Belongs to the glutamate-gated ion channel (TC 1.A.10.1) family.</text>
</comment>
<dbReference type="Proteomes" id="UP000695000">
    <property type="component" value="Unplaced"/>
</dbReference>
<keyword evidence="6 17" id="KW-1133">Transmembrane helix</keyword>
<keyword evidence="5 17" id="KW-0812">Transmembrane</keyword>
<dbReference type="SMART" id="SM00918">
    <property type="entry name" value="Lig_chan-Glu_bd"/>
    <property type="match status" value="1"/>
</dbReference>
<keyword evidence="16" id="KW-0175">Coiled coil</keyword>
<comment type="subcellular location">
    <subcellularLocation>
        <location evidence="1">Cell membrane</location>
        <topology evidence="1">Multi-pass membrane protein</topology>
    </subcellularLocation>
    <subcellularLocation>
        <location evidence="15">Postsynaptic cell membrane</location>
    </subcellularLocation>
</comment>
<dbReference type="InterPro" id="IPR001508">
    <property type="entry name" value="Iono_Glu_rcpt_met"/>
</dbReference>
<dbReference type="CDD" id="cd06382">
    <property type="entry name" value="PBP1_iGluR_Kainate"/>
    <property type="match status" value="1"/>
</dbReference>
<dbReference type="PRINTS" id="PR00177">
    <property type="entry name" value="NMDARECEPTOR"/>
</dbReference>
<evidence type="ECO:0000256" key="5">
    <source>
        <dbReference type="ARBA" id="ARBA00022692"/>
    </source>
</evidence>
<sequence>MLSLQIIIVGSLLLAAGASDILNVGGIFDSENENKKIAFGRSIDIINNNGVLKKYKLQPLREHIEPDNALEASQTACSLLSAGVLGIFGPVSEENSQGVQSVCDTKEIPHIETRYDANQVRDSCSVNFYPHPSVLSRVYVDIVKAWDWKSFTVLYENNEGLSRIHELLKMYDNKGYTVVVRQLDKGRTGNYRPVLKEVWKSGETHFVLDSTIEHLEEILRQAQQVGLMTNLHNYIITNMDMHTIDLNPYQYSETNITGIRFINPEDNDVMDMASFLEEEKAAMGKEHEENSYIAAWKLQVETALMVDAVKAFAIAISELQSDQKFNVEPLYCNTTDNWGYGYSIINIIKTNTIKGLTGPIKFDNQGFRSDFSVDIIELCEGGITKVGNWNTSEGLNITRTYPVMPPPDELSLQNKTFIVITAMTDPYGMLKESQSSLTGNDRFEGFGIDLIHELSVMEGFNYTFIIREDKSNGAKHPVTGKWSGMIGDLMDFRADLAITDFTITSEREEAVDFTSPFMNLGISILFKKPKKAPPNFFSFAEPFAFEVWLWLAGAYFIVSISLFIMGRLCTSEWTNPYPCIEEPDFLINQFSLRNSFWFTIGSLMQQGTEIAPIAVSTRMVAGMWWFFTLIMVSSYTANLAAFLTTENPDSPFTNVHELVQRAPKAGIKYGAKKNGATANFFRDSAVEDYKKIYDNMKNYEDEMMMKENKDGVTRAESEDEQYAFFMESTSIEYEIQRHCSLTQIGGLLDEKGYGIAMRKDSPYRNILSTAVLKLQESGKIADLKRKWWEERRGGGQCTGEADSQEAKPLNLKNVGGVFWVTVGGTVMACFMVFLEMVLHVAKESIKRKATFLEEFKEEIKFYFKFKGSVKPVRMRSFSKSPEASAKSAESFGDLAIEVPKKSLSK</sequence>
<evidence type="ECO:0000256" key="14">
    <source>
        <dbReference type="ARBA" id="ARBA00023303"/>
    </source>
</evidence>
<dbReference type="InterPro" id="IPR015683">
    <property type="entry name" value="Ionotropic_Glu_rcpt"/>
</dbReference>
<feature type="signal peptide" evidence="18">
    <location>
        <begin position="1"/>
        <end position="18"/>
    </location>
</feature>
<evidence type="ECO:0000256" key="13">
    <source>
        <dbReference type="ARBA" id="ARBA00023286"/>
    </source>
</evidence>
<keyword evidence="8" id="KW-0406">Ion transport</keyword>
<evidence type="ECO:0000259" key="19">
    <source>
        <dbReference type="SMART" id="SM00079"/>
    </source>
</evidence>
<feature type="domain" description="Ionotropic glutamate receptor L-glutamate and glycine-binding" evidence="20">
    <location>
        <begin position="426"/>
        <end position="491"/>
    </location>
</feature>
<dbReference type="PANTHER" id="PTHR18966">
    <property type="entry name" value="IONOTROPIC GLUTAMATE RECEPTOR"/>
    <property type="match status" value="1"/>
</dbReference>
<dbReference type="Gene3D" id="3.40.50.2300">
    <property type="match status" value="2"/>
</dbReference>
<keyword evidence="4" id="KW-1003">Cell membrane</keyword>
<keyword evidence="10" id="KW-0675">Receptor</keyword>
<evidence type="ECO:0000256" key="9">
    <source>
        <dbReference type="ARBA" id="ARBA00023136"/>
    </source>
</evidence>
<organism evidence="21 22">
    <name type="scientific">Nicrophorus vespilloides</name>
    <name type="common">Boreal carrion beetle</name>
    <dbReference type="NCBI Taxonomy" id="110193"/>
    <lineage>
        <taxon>Eukaryota</taxon>
        <taxon>Metazoa</taxon>
        <taxon>Ecdysozoa</taxon>
        <taxon>Arthropoda</taxon>
        <taxon>Hexapoda</taxon>
        <taxon>Insecta</taxon>
        <taxon>Pterygota</taxon>
        <taxon>Neoptera</taxon>
        <taxon>Endopterygota</taxon>
        <taxon>Coleoptera</taxon>
        <taxon>Polyphaga</taxon>
        <taxon>Staphyliniformia</taxon>
        <taxon>Silphidae</taxon>
        <taxon>Nicrophorinae</taxon>
        <taxon>Nicrophorus</taxon>
    </lineage>
</organism>
<evidence type="ECO:0000256" key="16">
    <source>
        <dbReference type="SAM" id="Coils"/>
    </source>
</evidence>
<keyword evidence="18" id="KW-0732">Signal</keyword>
<dbReference type="SUPFAM" id="SSF53850">
    <property type="entry name" value="Periplasmic binding protein-like II"/>
    <property type="match status" value="1"/>
</dbReference>
<proteinExistence type="inferred from homology"/>
<keyword evidence="12" id="KW-0628">Postsynaptic cell membrane</keyword>
<keyword evidence="21" id="KW-1185">Reference proteome</keyword>
<evidence type="ECO:0000256" key="8">
    <source>
        <dbReference type="ARBA" id="ARBA00023065"/>
    </source>
</evidence>
<dbReference type="GeneID" id="108557365"/>